<keyword evidence="3" id="KW-1133">Transmembrane helix</keyword>
<evidence type="ECO:0000313" key="7">
    <source>
        <dbReference type="EMBL" id="THU37163.1"/>
    </source>
</evidence>
<dbReference type="InterPro" id="IPR058792">
    <property type="entry name" value="Beta-barrel_RND_2"/>
</dbReference>
<dbReference type="Pfam" id="PF25893">
    <property type="entry name" value="HH_CzcB"/>
    <property type="match status" value="1"/>
</dbReference>
<feature type="coiled-coil region" evidence="2">
    <location>
        <begin position="169"/>
        <end position="196"/>
    </location>
</feature>
<feature type="domain" description="CzcB-like alpha-helical hairpin" evidence="4">
    <location>
        <begin position="142"/>
        <end position="197"/>
    </location>
</feature>
<dbReference type="Proteomes" id="UP000306918">
    <property type="component" value="Unassembled WGS sequence"/>
</dbReference>
<dbReference type="EMBL" id="STFF01000005">
    <property type="protein sequence ID" value="THU37163.1"/>
    <property type="molecule type" value="Genomic_DNA"/>
</dbReference>
<dbReference type="SUPFAM" id="SSF111369">
    <property type="entry name" value="HlyD-like secretion proteins"/>
    <property type="match status" value="1"/>
</dbReference>
<keyword evidence="3" id="KW-0472">Membrane</keyword>
<accession>A0A4S8HPC6</accession>
<keyword evidence="3" id="KW-0812">Transmembrane</keyword>
<dbReference type="Gene3D" id="2.40.30.170">
    <property type="match status" value="1"/>
</dbReference>
<evidence type="ECO:0000259" key="6">
    <source>
        <dbReference type="Pfam" id="PF25967"/>
    </source>
</evidence>
<dbReference type="Pfam" id="PF25954">
    <property type="entry name" value="Beta-barrel_RND_2"/>
    <property type="match status" value="1"/>
</dbReference>
<dbReference type="Gene3D" id="2.40.420.20">
    <property type="match status" value="1"/>
</dbReference>
<evidence type="ECO:0000259" key="5">
    <source>
        <dbReference type="Pfam" id="PF25954"/>
    </source>
</evidence>
<proteinExistence type="inferred from homology"/>
<feature type="coiled-coil region" evidence="2">
    <location>
        <begin position="32"/>
        <end position="62"/>
    </location>
</feature>
<dbReference type="PANTHER" id="PTHR30469">
    <property type="entry name" value="MULTIDRUG RESISTANCE PROTEIN MDTA"/>
    <property type="match status" value="1"/>
</dbReference>
<evidence type="ECO:0000259" key="4">
    <source>
        <dbReference type="Pfam" id="PF25893"/>
    </source>
</evidence>
<evidence type="ECO:0000256" key="2">
    <source>
        <dbReference type="SAM" id="Coils"/>
    </source>
</evidence>
<evidence type="ECO:0000256" key="1">
    <source>
        <dbReference type="ARBA" id="ARBA00009477"/>
    </source>
</evidence>
<comment type="similarity">
    <text evidence="1">Belongs to the membrane fusion protein (MFP) (TC 8.A.1) family.</text>
</comment>
<dbReference type="InterPro" id="IPR058627">
    <property type="entry name" value="MdtA-like_C"/>
</dbReference>
<keyword evidence="2" id="KW-0175">Coiled coil</keyword>
<dbReference type="OrthoDB" id="9806939at2"/>
<dbReference type="PANTHER" id="PTHR30469:SF15">
    <property type="entry name" value="HLYD FAMILY OF SECRETION PROTEINS"/>
    <property type="match status" value="1"/>
</dbReference>
<dbReference type="AlphaFoldDB" id="A0A4S8HPC6"/>
<dbReference type="Gene3D" id="1.10.287.470">
    <property type="entry name" value="Helix hairpin bin"/>
    <property type="match status" value="1"/>
</dbReference>
<comment type="caution">
    <text evidence="7">The sequence shown here is derived from an EMBL/GenBank/DDBJ whole genome shotgun (WGS) entry which is preliminary data.</text>
</comment>
<dbReference type="InterPro" id="IPR058648">
    <property type="entry name" value="HH_CzcB-like"/>
</dbReference>
<protein>
    <submittedName>
        <fullName evidence="7">Efflux RND transporter periplasmic adaptor subunit</fullName>
    </submittedName>
</protein>
<feature type="domain" description="CusB-like beta-barrel" evidence="5">
    <location>
        <begin position="241"/>
        <end position="313"/>
    </location>
</feature>
<dbReference type="Gene3D" id="2.40.50.100">
    <property type="match status" value="1"/>
</dbReference>
<reference evidence="7 8" key="1">
    <citation type="submission" date="2019-04" db="EMBL/GenBank/DDBJ databases">
        <title>Niastella caeni sp. nov., isolated from activated sludge.</title>
        <authorList>
            <person name="Sheng M."/>
        </authorList>
    </citation>
    <scope>NUCLEOTIDE SEQUENCE [LARGE SCALE GENOMIC DNA]</scope>
    <source>
        <strain evidence="7 8">HX-2-15</strain>
    </source>
</reference>
<feature type="transmembrane region" description="Helical" evidence="3">
    <location>
        <begin position="12"/>
        <end position="31"/>
    </location>
</feature>
<dbReference type="NCBIfam" id="TIGR01730">
    <property type="entry name" value="RND_mfp"/>
    <property type="match status" value="1"/>
</dbReference>
<dbReference type="PROSITE" id="PS51257">
    <property type="entry name" value="PROKAR_LIPOPROTEIN"/>
    <property type="match status" value="1"/>
</dbReference>
<sequence>MHSQDKLFDMKSTYNIIGAVAIVLFMAACGGKSELEKKKAKLEELKTQQVKAAEEIGTLEKEIAKLDTSAKRPEKPKLVVLTPVTTSPFTHYIDLQGKVDAENMAYVTPRGAGGQIRAIYVKQGDYVRKGQLLMKLDDAVTRRQIEQANVQLNLAKTLYDRRKNLWDQKIGTEVELLNAKNNVDNIEKQIDLLKEELNMSNVYAEIAGVAELVTAKVGEFFSPASAAQRGIAIINSSVLKVTANVPEAYQTKVHEGTNLVVTLPEDNNKSITTKVSVAGKTIDASTRSFYIEGRIPGNGGFRPGQIAMVRIQDYAVPNAITIPINTIQNDDKGKFVMVAANENGKKIAKKRPVTVGQLYGDTLEVKSGLQAGEVLITDGFQGLYDGQPIITDAK</sequence>
<dbReference type="Pfam" id="PF25967">
    <property type="entry name" value="RND-MFP_C"/>
    <property type="match status" value="1"/>
</dbReference>
<name>A0A4S8HPC6_9BACT</name>
<dbReference type="InterPro" id="IPR006143">
    <property type="entry name" value="RND_pump_MFP"/>
</dbReference>
<keyword evidence="8" id="KW-1185">Reference proteome</keyword>
<evidence type="ECO:0000256" key="3">
    <source>
        <dbReference type="SAM" id="Phobius"/>
    </source>
</evidence>
<feature type="domain" description="Multidrug resistance protein MdtA-like C-terminal permuted SH3" evidence="6">
    <location>
        <begin position="318"/>
        <end position="381"/>
    </location>
</feature>
<dbReference type="GO" id="GO:0015562">
    <property type="term" value="F:efflux transmembrane transporter activity"/>
    <property type="evidence" value="ECO:0007669"/>
    <property type="project" value="TreeGrafter"/>
</dbReference>
<evidence type="ECO:0000313" key="8">
    <source>
        <dbReference type="Proteomes" id="UP000306918"/>
    </source>
</evidence>
<gene>
    <name evidence="7" type="ORF">FAM09_19630</name>
</gene>
<organism evidence="7 8">
    <name type="scientific">Niastella caeni</name>
    <dbReference type="NCBI Taxonomy" id="2569763"/>
    <lineage>
        <taxon>Bacteria</taxon>
        <taxon>Pseudomonadati</taxon>
        <taxon>Bacteroidota</taxon>
        <taxon>Chitinophagia</taxon>
        <taxon>Chitinophagales</taxon>
        <taxon>Chitinophagaceae</taxon>
        <taxon>Niastella</taxon>
    </lineage>
</organism>
<dbReference type="GO" id="GO:1990281">
    <property type="term" value="C:efflux pump complex"/>
    <property type="evidence" value="ECO:0007669"/>
    <property type="project" value="TreeGrafter"/>
</dbReference>